<evidence type="ECO:0000313" key="3">
    <source>
        <dbReference type="Proteomes" id="UP000481643"/>
    </source>
</evidence>
<feature type="transmembrane region" description="Helical" evidence="1">
    <location>
        <begin position="36"/>
        <end position="58"/>
    </location>
</feature>
<keyword evidence="1" id="KW-0812">Transmembrane</keyword>
<evidence type="ECO:0000256" key="1">
    <source>
        <dbReference type="SAM" id="Phobius"/>
    </source>
</evidence>
<dbReference type="EMBL" id="WBVX01000050">
    <property type="protein sequence ID" value="KAB2676070.1"/>
    <property type="molecule type" value="Genomic_DNA"/>
</dbReference>
<proteinExistence type="predicted"/>
<dbReference type="RefSeq" id="WP_151654135.1">
    <property type="nucleotide sequence ID" value="NZ_WBVX01000050.1"/>
</dbReference>
<comment type="caution">
    <text evidence="2">The sequence shown here is derived from an EMBL/GenBank/DDBJ whole genome shotgun (WGS) entry which is preliminary data.</text>
</comment>
<name>A0A6L3Y6P7_9HYPH</name>
<evidence type="ECO:0000313" key="2">
    <source>
        <dbReference type="EMBL" id="KAB2676070.1"/>
    </source>
</evidence>
<feature type="transmembrane region" description="Helical" evidence="1">
    <location>
        <begin position="65"/>
        <end position="82"/>
    </location>
</feature>
<dbReference type="Proteomes" id="UP000481643">
    <property type="component" value="Unassembled WGS sequence"/>
</dbReference>
<keyword evidence="1" id="KW-0472">Membrane</keyword>
<dbReference type="AlphaFoldDB" id="A0A6L3Y6P7"/>
<organism evidence="2 3">
    <name type="scientific">Brucella tritici</name>
    <dbReference type="NCBI Taxonomy" id="94626"/>
    <lineage>
        <taxon>Bacteria</taxon>
        <taxon>Pseudomonadati</taxon>
        <taxon>Pseudomonadota</taxon>
        <taxon>Alphaproteobacteria</taxon>
        <taxon>Hyphomicrobiales</taxon>
        <taxon>Brucellaceae</taxon>
        <taxon>Brucella/Ochrobactrum group</taxon>
        <taxon>Brucella</taxon>
    </lineage>
</organism>
<keyword evidence="1" id="KW-1133">Transmembrane helix</keyword>
<sequence>MENAFIAAVTLSALVTVAVRAMPIVLLSQVRLPSLIYNWLGFIPAAIMAAIIASELMVKPSLTTSGWSVSALAAGAAFSVGIVSRSLFFTVLAGILAFIALQALVP</sequence>
<accession>A0A6L3Y6P7</accession>
<protein>
    <submittedName>
        <fullName evidence="2">AzlD domain-containing protein</fullName>
    </submittedName>
</protein>
<gene>
    <name evidence="2" type="ORF">F9L08_26955</name>
</gene>
<reference evidence="2 3" key="1">
    <citation type="submission" date="2019-09" db="EMBL/GenBank/DDBJ databases">
        <title>Taxonomic organization of the family Brucellaceae based on a phylogenomic approach.</title>
        <authorList>
            <person name="Leclercq S."/>
            <person name="Cloeckaert A."/>
            <person name="Zygmunt M.S."/>
        </authorList>
    </citation>
    <scope>NUCLEOTIDE SEQUENCE [LARGE SCALE GENOMIC DNA]</scope>
    <source>
        <strain evidence="2 3">WS1830</strain>
    </source>
</reference>
<feature type="transmembrane region" description="Helical" evidence="1">
    <location>
        <begin position="88"/>
        <end position="105"/>
    </location>
</feature>
<dbReference type="InterPro" id="IPR008407">
    <property type="entry name" value="Brnchd-chn_aa_trnsp_AzlD"/>
</dbReference>
<dbReference type="Pfam" id="PF05437">
    <property type="entry name" value="AzlD"/>
    <property type="match status" value="1"/>
</dbReference>